<dbReference type="AlphaFoldDB" id="A0A974WHI0"/>
<accession>A0A974WHI0</accession>
<evidence type="ECO:0000256" key="1">
    <source>
        <dbReference type="SAM" id="SignalP"/>
    </source>
</evidence>
<name>A0A974WHI0_9BACT</name>
<evidence type="ECO:0000313" key="3">
    <source>
        <dbReference type="Proteomes" id="UP000662783"/>
    </source>
</evidence>
<dbReference type="EMBL" id="CP070608">
    <property type="protein sequence ID" value="QSE97232.1"/>
    <property type="molecule type" value="Genomic_DNA"/>
</dbReference>
<protein>
    <submittedName>
        <fullName evidence="2">Uncharacterized protein</fullName>
    </submittedName>
</protein>
<dbReference type="KEGG" id="fuv:JR347_16820"/>
<sequence>MKKSIQILLVLFCSSASAQNYIEGFVHTSNLGDYHKKKANLISSDYLLLTTDNNYLLEYPKDLELLIGKYCKIYGHEIVTDQWLFACKVFSVDSIVKIEYKYQNLNNEAAIVSIKNYHKATYDKIQLDTLSGKIIRYHRSSPDISGDYAVKIDTPIPFQSEGDDEPLQLYKIPLNHLDHDMLFNLESKFVSKQQVTLIGYLYSGYGHMLYMQVIEIY</sequence>
<reference evidence="2" key="1">
    <citation type="submission" date="2021-02" db="EMBL/GenBank/DDBJ databases">
        <title>Fulvivirga sp. S481 isolated from sea water.</title>
        <authorList>
            <person name="Bae S.S."/>
            <person name="Baek K."/>
        </authorList>
    </citation>
    <scope>NUCLEOTIDE SEQUENCE</scope>
    <source>
        <strain evidence="2">S481</strain>
    </source>
</reference>
<dbReference type="RefSeq" id="WP_205721745.1">
    <property type="nucleotide sequence ID" value="NZ_CP070608.1"/>
</dbReference>
<keyword evidence="3" id="KW-1185">Reference proteome</keyword>
<keyword evidence="1" id="KW-0732">Signal</keyword>
<organism evidence="2 3">
    <name type="scientific">Fulvivirga lutea</name>
    <dbReference type="NCBI Taxonomy" id="2810512"/>
    <lineage>
        <taxon>Bacteria</taxon>
        <taxon>Pseudomonadati</taxon>
        <taxon>Bacteroidota</taxon>
        <taxon>Cytophagia</taxon>
        <taxon>Cytophagales</taxon>
        <taxon>Fulvivirgaceae</taxon>
        <taxon>Fulvivirga</taxon>
    </lineage>
</organism>
<evidence type="ECO:0000313" key="2">
    <source>
        <dbReference type="EMBL" id="QSE97232.1"/>
    </source>
</evidence>
<feature type="signal peptide" evidence="1">
    <location>
        <begin position="1"/>
        <end position="18"/>
    </location>
</feature>
<gene>
    <name evidence="2" type="ORF">JR347_16820</name>
</gene>
<proteinExistence type="predicted"/>
<dbReference type="Proteomes" id="UP000662783">
    <property type="component" value="Chromosome"/>
</dbReference>
<feature type="chain" id="PRO_5036764876" evidence="1">
    <location>
        <begin position="19"/>
        <end position="217"/>
    </location>
</feature>